<evidence type="ECO:0000256" key="13">
    <source>
        <dbReference type="ARBA" id="ARBA00023098"/>
    </source>
</evidence>
<dbReference type="InterPro" id="IPR001522">
    <property type="entry name" value="FADS-1_CS"/>
</dbReference>
<evidence type="ECO:0000313" key="20">
    <source>
        <dbReference type="Proteomes" id="UP001213000"/>
    </source>
</evidence>
<keyword evidence="4 16" id="KW-0444">Lipid biosynthesis</keyword>
<dbReference type="EC" id="1.14.19.1" evidence="16"/>
<comment type="subcellular location">
    <subcellularLocation>
        <location evidence="1">Membrane</location>
        <topology evidence="1">Multi-pass membrane protein</topology>
    </subcellularLocation>
</comment>
<keyword evidence="9 16" id="KW-0249">Electron transport</keyword>
<evidence type="ECO:0000256" key="14">
    <source>
        <dbReference type="ARBA" id="ARBA00023136"/>
    </source>
</evidence>
<keyword evidence="10 17" id="KW-1133">Transmembrane helix</keyword>
<organism evidence="19 20">
    <name type="scientific">Leucocoprinus birnbaumii</name>
    <dbReference type="NCBI Taxonomy" id="56174"/>
    <lineage>
        <taxon>Eukaryota</taxon>
        <taxon>Fungi</taxon>
        <taxon>Dikarya</taxon>
        <taxon>Basidiomycota</taxon>
        <taxon>Agaricomycotina</taxon>
        <taxon>Agaricomycetes</taxon>
        <taxon>Agaricomycetidae</taxon>
        <taxon>Agaricales</taxon>
        <taxon>Agaricineae</taxon>
        <taxon>Agaricaceae</taxon>
        <taxon>Leucocoprinus</taxon>
    </lineage>
</organism>
<evidence type="ECO:0000256" key="7">
    <source>
        <dbReference type="ARBA" id="ARBA00022723"/>
    </source>
</evidence>
<evidence type="ECO:0000256" key="12">
    <source>
        <dbReference type="ARBA" id="ARBA00023004"/>
    </source>
</evidence>
<keyword evidence="15 16" id="KW-0275">Fatty acid biosynthesis</keyword>
<keyword evidence="13 16" id="KW-0443">Lipid metabolism</keyword>
<keyword evidence="14 17" id="KW-0472">Membrane</keyword>
<dbReference type="InterPro" id="IPR036400">
    <property type="entry name" value="Cyt_B5-like_heme/steroid_sf"/>
</dbReference>
<dbReference type="InterPro" id="IPR009160">
    <property type="entry name" value="Acyl-CoA_deSatase_haem/ster-bd"/>
</dbReference>
<keyword evidence="5 16" id="KW-0349">Heme</keyword>
<dbReference type="PROSITE" id="PS00476">
    <property type="entry name" value="FATTY_ACID_DESATUR_1"/>
    <property type="match status" value="1"/>
</dbReference>
<evidence type="ECO:0000256" key="1">
    <source>
        <dbReference type="ARBA" id="ARBA00004141"/>
    </source>
</evidence>
<dbReference type="Gene3D" id="3.10.120.10">
    <property type="entry name" value="Cytochrome b5-like heme/steroid binding domain"/>
    <property type="match status" value="1"/>
</dbReference>
<evidence type="ECO:0000256" key="2">
    <source>
        <dbReference type="ARBA" id="ARBA00009295"/>
    </source>
</evidence>
<evidence type="ECO:0000256" key="17">
    <source>
        <dbReference type="SAM" id="Phobius"/>
    </source>
</evidence>
<dbReference type="Pfam" id="PF00173">
    <property type="entry name" value="Cyt-b5"/>
    <property type="match status" value="1"/>
</dbReference>
<comment type="function">
    <text evidence="16">Stearoyl-CoA desaturase that utilizes O(2) and electrons from reduced cytochrome b5 to introduce the first double bond into saturated fatty acyl-CoA substrates.</text>
</comment>
<evidence type="ECO:0000256" key="16">
    <source>
        <dbReference type="PIRNR" id="PIRNR000345"/>
    </source>
</evidence>
<comment type="caution">
    <text evidence="19">The sequence shown here is derived from an EMBL/GenBank/DDBJ whole genome shotgun (WGS) entry which is preliminary data.</text>
</comment>
<evidence type="ECO:0000256" key="3">
    <source>
        <dbReference type="ARBA" id="ARBA00022448"/>
    </source>
</evidence>
<gene>
    <name evidence="19" type="ORF">NP233_g6484</name>
</gene>
<keyword evidence="12 16" id="KW-0408">Iron</keyword>
<dbReference type="CDD" id="cd03505">
    <property type="entry name" value="Delta9-FADS-like"/>
    <property type="match status" value="1"/>
</dbReference>
<dbReference type="Pfam" id="PF00487">
    <property type="entry name" value="FA_desaturase"/>
    <property type="match status" value="1"/>
</dbReference>
<dbReference type="PRINTS" id="PR00075">
    <property type="entry name" value="FACDDSATRASE"/>
</dbReference>
<dbReference type="GO" id="GO:0005789">
    <property type="term" value="C:endoplasmic reticulum membrane"/>
    <property type="evidence" value="ECO:0007669"/>
    <property type="project" value="TreeGrafter"/>
</dbReference>
<dbReference type="SMART" id="SM01117">
    <property type="entry name" value="Cyt-b5"/>
    <property type="match status" value="1"/>
</dbReference>
<evidence type="ECO:0000256" key="15">
    <source>
        <dbReference type="ARBA" id="ARBA00023160"/>
    </source>
</evidence>
<evidence type="ECO:0000256" key="8">
    <source>
        <dbReference type="ARBA" id="ARBA00022832"/>
    </source>
</evidence>
<comment type="catalytic activity">
    <reaction evidence="16">
        <text>octadecanoyl-CoA + 2 Fe(II)-[cytochrome b5] + O2 + 2 H(+) = (9Z)-octadecenoyl-CoA + 2 Fe(III)-[cytochrome b5] + 2 H2O</text>
        <dbReference type="Rhea" id="RHEA:19721"/>
        <dbReference type="Rhea" id="RHEA-COMP:10438"/>
        <dbReference type="Rhea" id="RHEA-COMP:10439"/>
        <dbReference type="ChEBI" id="CHEBI:15377"/>
        <dbReference type="ChEBI" id="CHEBI:15378"/>
        <dbReference type="ChEBI" id="CHEBI:15379"/>
        <dbReference type="ChEBI" id="CHEBI:29033"/>
        <dbReference type="ChEBI" id="CHEBI:29034"/>
        <dbReference type="ChEBI" id="CHEBI:57387"/>
        <dbReference type="ChEBI" id="CHEBI:57394"/>
        <dbReference type="EC" id="1.14.19.1"/>
    </reaction>
</comment>
<comment type="similarity">
    <text evidence="2 16">Belongs to the fatty acid desaturase type 1 family.</text>
</comment>
<dbReference type="PANTHER" id="PTHR11351:SF31">
    <property type="entry name" value="DESATURASE 1, ISOFORM A-RELATED"/>
    <property type="match status" value="1"/>
</dbReference>
<evidence type="ECO:0000259" key="18">
    <source>
        <dbReference type="PROSITE" id="PS50255"/>
    </source>
</evidence>
<dbReference type="GO" id="GO:0004768">
    <property type="term" value="F:stearoyl-CoA 9-desaturase activity"/>
    <property type="evidence" value="ECO:0007669"/>
    <property type="project" value="UniProtKB-UniRule"/>
</dbReference>
<keyword evidence="8 16" id="KW-0276">Fatty acid metabolism</keyword>
<keyword evidence="7 16" id="KW-0479">Metal-binding</keyword>
<evidence type="ECO:0000256" key="4">
    <source>
        <dbReference type="ARBA" id="ARBA00022516"/>
    </source>
</evidence>
<evidence type="ECO:0000256" key="9">
    <source>
        <dbReference type="ARBA" id="ARBA00022982"/>
    </source>
</evidence>
<evidence type="ECO:0000256" key="6">
    <source>
        <dbReference type="ARBA" id="ARBA00022692"/>
    </source>
</evidence>
<evidence type="ECO:0000313" key="19">
    <source>
        <dbReference type="EMBL" id="KAJ3567252.1"/>
    </source>
</evidence>
<keyword evidence="3 16" id="KW-0813">Transport</keyword>
<sequence>MAIPDTVSTDNLECSLLSNPTDNTRTHQTAMKAEEDHFHFTWYSWCQKFHMSRCISLLALHILAFFGPMLVPWHKKTVAFTWAYGNAQAYGITAGYHRLWSHRSYNASRPLQYLLAIVGASAVQRDIEWWCYQHRAHHRFTDTELDPYNALRGFWHSHIGWLLLRAPRRRRELVDIEDLRKNPVVQWQRRNYFLLALTFGVIIPGIIPYWCWNESVGSCVVFAIACRMCVVYHTTWAVNSFSHWLGKASYDDKHTPRDNFVVALLTHGEGYHNFHHEFPMDYRNAVEWYQYDPTKWFIWICQKLGLASHLKVALDNEIKKSRLSMYLKTLRLIQDKITWPPTPKDLPVVDWNNFRAQSLERPLIVIAGFIHDVSEFIDQHPGGSNVLLQNVGRDVTTAFFGGVYDHSNAAHNLLSMMRVGVLRQGVEPHKEMVVTPCRQRLMIKECNETSVQGDTK</sequence>
<protein>
    <recommendedName>
        <fullName evidence="16">Acyl-CoA desaturase</fullName>
        <ecNumber evidence="16">1.14.19.1</ecNumber>
    </recommendedName>
</protein>
<dbReference type="InterPro" id="IPR005804">
    <property type="entry name" value="FA_desaturase_dom"/>
</dbReference>
<feature type="transmembrane region" description="Helical" evidence="17">
    <location>
        <begin position="191"/>
        <end position="210"/>
    </location>
</feature>
<feature type="transmembrane region" description="Helical" evidence="17">
    <location>
        <begin position="79"/>
        <end position="99"/>
    </location>
</feature>
<dbReference type="AlphaFoldDB" id="A0AAD5YVR1"/>
<dbReference type="GO" id="GO:0005506">
    <property type="term" value="F:iron ion binding"/>
    <property type="evidence" value="ECO:0007669"/>
    <property type="project" value="TreeGrafter"/>
</dbReference>
<evidence type="ECO:0000256" key="10">
    <source>
        <dbReference type="ARBA" id="ARBA00022989"/>
    </source>
</evidence>
<dbReference type="InterPro" id="IPR015876">
    <property type="entry name" value="Acyl-CoA_DS"/>
</dbReference>
<dbReference type="InterPro" id="IPR001199">
    <property type="entry name" value="Cyt_B5-like_heme/steroid-bd"/>
</dbReference>
<feature type="transmembrane region" description="Helical" evidence="17">
    <location>
        <begin position="54"/>
        <end position="73"/>
    </location>
</feature>
<name>A0AAD5YVR1_9AGAR</name>
<keyword evidence="11 16" id="KW-0560">Oxidoreductase</keyword>
<dbReference type="PROSITE" id="PS50255">
    <property type="entry name" value="CYTOCHROME_B5_2"/>
    <property type="match status" value="1"/>
</dbReference>
<dbReference type="Proteomes" id="UP001213000">
    <property type="component" value="Unassembled WGS sequence"/>
</dbReference>
<proteinExistence type="inferred from homology"/>
<dbReference type="PANTHER" id="PTHR11351">
    <property type="entry name" value="ACYL-COA DESATURASE"/>
    <property type="match status" value="1"/>
</dbReference>
<reference evidence="19" key="1">
    <citation type="submission" date="2022-07" db="EMBL/GenBank/DDBJ databases">
        <title>Genome Sequence of Leucocoprinus birnbaumii.</title>
        <authorList>
            <person name="Buettner E."/>
        </authorList>
    </citation>
    <scope>NUCLEOTIDE SEQUENCE</scope>
    <source>
        <strain evidence="19">VT141</strain>
    </source>
</reference>
<comment type="cofactor">
    <cofactor evidence="16">
        <name>Fe(2+)</name>
        <dbReference type="ChEBI" id="CHEBI:29033"/>
    </cofactor>
    <text evidence="16">Expected to bind 2 Fe(2+) ions per subunit.</text>
</comment>
<evidence type="ECO:0000256" key="5">
    <source>
        <dbReference type="ARBA" id="ARBA00022617"/>
    </source>
</evidence>
<evidence type="ECO:0000256" key="11">
    <source>
        <dbReference type="ARBA" id="ARBA00023002"/>
    </source>
</evidence>
<feature type="domain" description="Cytochrome b5 heme-binding" evidence="18">
    <location>
        <begin position="360"/>
        <end position="423"/>
    </location>
</feature>
<dbReference type="FunFam" id="3.10.120.10:FF:000004">
    <property type="entry name" value="Acyl-CoA desaturase"/>
    <property type="match status" value="1"/>
</dbReference>
<dbReference type="EMBL" id="JANIEX010000426">
    <property type="protein sequence ID" value="KAJ3567252.1"/>
    <property type="molecule type" value="Genomic_DNA"/>
</dbReference>
<dbReference type="PIRSF" id="PIRSF000345">
    <property type="entry name" value="OLE1"/>
    <property type="match status" value="1"/>
</dbReference>
<dbReference type="SUPFAM" id="SSF55856">
    <property type="entry name" value="Cytochrome b5-like heme/steroid binding domain"/>
    <property type="match status" value="1"/>
</dbReference>
<keyword evidence="6 17" id="KW-0812">Transmembrane</keyword>
<keyword evidence="20" id="KW-1185">Reference proteome</keyword>
<accession>A0AAD5YVR1</accession>
<dbReference type="GO" id="GO:0006636">
    <property type="term" value="P:unsaturated fatty acid biosynthetic process"/>
    <property type="evidence" value="ECO:0007669"/>
    <property type="project" value="UniProtKB-UniRule"/>
</dbReference>
<dbReference type="PRINTS" id="PR00363">
    <property type="entry name" value="CYTOCHROMEB5"/>
</dbReference>